<dbReference type="OrthoDB" id="3182597at2"/>
<protein>
    <submittedName>
        <fullName evidence="2">Replication restart DNA helicase PriA</fullName>
    </submittedName>
</protein>
<dbReference type="AlphaFoldDB" id="A0A4R2LIM7"/>
<keyword evidence="2" id="KW-0378">Hydrolase</keyword>
<evidence type="ECO:0000313" key="2">
    <source>
        <dbReference type="EMBL" id="TCO85044.1"/>
    </source>
</evidence>
<evidence type="ECO:0000313" key="3">
    <source>
        <dbReference type="Proteomes" id="UP000295711"/>
    </source>
</evidence>
<gene>
    <name evidence="2" type="ORF">EV212_10497</name>
</gene>
<dbReference type="PANTHER" id="PTHR37826">
    <property type="entry name" value="FLOTILLIN BAND_7_5 DOMAIN PROTEIN"/>
    <property type="match status" value="1"/>
</dbReference>
<name>A0A4R2LIM7_9FIRM</name>
<dbReference type="RefSeq" id="WP_132090307.1">
    <property type="nucleotide sequence ID" value="NZ_JANKAQ010000004.1"/>
</dbReference>
<reference evidence="2 3" key="1">
    <citation type="submission" date="2019-03" db="EMBL/GenBank/DDBJ databases">
        <title>Genomic Encyclopedia of Type Strains, Phase IV (KMG-IV): sequencing the most valuable type-strain genomes for metagenomic binning, comparative biology and taxonomic classification.</title>
        <authorList>
            <person name="Goeker M."/>
        </authorList>
    </citation>
    <scope>NUCLEOTIDE SEQUENCE [LARGE SCALE GENOMIC DNA]</scope>
    <source>
        <strain evidence="2 3">DSM 28559</strain>
    </source>
</reference>
<dbReference type="GO" id="GO:0004386">
    <property type="term" value="F:helicase activity"/>
    <property type="evidence" value="ECO:0007669"/>
    <property type="project" value="UniProtKB-KW"/>
</dbReference>
<sequence length="346" mass="39049">MILHYPCPNCGAEMTYDIKKGKLHCGHCSGEIALSSIIQQSTSWTAEGGTSTEIDGKILAGAEYHCPNCGGLMITKDKETSTMCAYCGAPMILTDRLTGKRRPAKLLPFQLDRQDAEKAFRKWCRNGRFAPKGFTSAENIQRLKGMYIPYWLFQFDTRVDISAQATNVRIFRQGDYQVTETEFYDIQRAYKLQYKDIPLGASRQLEDGEMAKLEPFNFNELKTFDMPYLAGFDSSSYDFDDGELSPSAKDKVRKYAGDYAQGAVSGYSTVHLNGHTVNFEREEEAFIFVPIWFVDYNYHGKVYKFMMNGQNGRIAGTPPTSRGKMAVWWAGISAVLFIITFIGSMI</sequence>
<keyword evidence="1" id="KW-0472">Membrane</keyword>
<dbReference type="EMBL" id="SLXA01000004">
    <property type="protein sequence ID" value="TCO85044.1"/>
    <property type="molecule type" value="Genomic_DNA"/>
</dbReference>
<keyword evidence="2" id="KW-0347">Helicase</keyword>
<organism evidence="2 3">
    <name type="scientific">Frisingicoccus caecimuris</name>
    <dbReference type="NCBI Taxonomy" id="1796636"/>
    <lineage>
        <taxon>Bacteria</taxon>
        <taxon>Bacillati</taxon>
        <taxon>Bacillota</taxon>
        <taxon>Clostridia</taxon>
        <taxon>Lachnospirales</taxon>
        <taxon>Lachnospiraceae</taxon>
        <taxon>Frisingicoccus</taxon>
    </lineage>
</organism>
<dbReference type="PANTHER" id="PTHR37826:SF3">
    <property type="entry name" value="J DOMAIN-CONTAINING PROTEIN"/>
    <property type="match status" value="1"/>
</dbReference>
<comment type="caution">
    <text evidence="2">The sequence shown here is derived from an EMBL/GenBank/DDBJ whole genome shotgun (WGS) entry which is preliminary data.</text>
</comment>
<evidence type="ECO:0000256" key="1">
    <source>
        <dbReference type="SAM" id="Phobius"/>
    </source>
</evidence>
<dbReference type="Proteomes" id="UP000295711">
    <property type="component" value="Unassembled WGS sequence"/>
</dbReference>
<keyword evidence="1" id="KW-1133">Transmembrane helix</keyword>
<feature type="transmembrane region" description="Helical" evidence="1">
    <location>
        <begin position="326"/>
        <end position="345"/>
    </location>
</feature>
<keyword evidence="3" id="KW-1185">Reference proteome</keyword>
<keyword evidence="2" id="KW-0547">Nucleotide-binding</keyword>
<keyword evidence="2" id="KW-0067">ATP-binding</keyword>
<dbReference type="Gene3D" id="2.20.28.30">
    <property type="entry name" value="RNA polymerase ii, chain L"/>
    <property type="match status" value="2"/>
</dbReference>
<keyword evidence="1" id="KW-0812">Transmembrane</keyword>
<proteinExistence type="predicted"/>
<accession>A0A4R2LIM7</accession>